<dbReference type="AlphaFoldDB" id="A0AAW1N914"/>
<evidence type="ECO:0000313" key="19">
    <source>
        <dbReference type="Proteomes" id="UP001443914"/>
    </source>
</evidence>
<dbReference type="InterPro" id="IPR001841">
    <property type="entry name" value="Znf_RING"/>
</dbReference>
<feature type="domain" description="RING-type" evidence="17">
    <location>
        <begin position="109"/>
        <end position="151"/>
    </location>
</feature>
<keyword evidence="19" id="KW-1185">Reference proteome</keyword>
<evidence type="ECO:0000256" key="15">
    <source>
        <dbReference type="SAM" id="MobiDB-lite"/>
    </source>
</evidence>
<dbReference type="SUPFAM" id="SSF57850">
    <property type="entry name" value="RING/U-box"/>
    <property type="match status" value="1"/>
</dbReference>
<evidence type="ECO:0000256" key="10">
    <source>
        <dbReference type="ARBA" id="ARBA00022833"/>
    </source>
</evidence>
<evidence type="ECO:0000313" key="18">
    <source>
        <dbReference type="EMBL" id="KAK9756066.1"/>
    </source>
</evidence>
<evidence type="ECO:0000256" key="1">
    <source>
        <dbReference type="ARBA" id="ARBA00000900"/>
    </source>
</evidence>
<evidence type="ECO:0000256" key="11">
    <source>
        <dbReference type="ARBA" id="ARBA00022989"/>
    </source>
</evidence>
<keyword evidence="6 16" id="KW-0812">Transmembrane</keyword>
<evidence type="ECO:0000256" key="6">
    <source>
        <dbReference type="ARBA" id="ARBA00022692"/>
    </source>
</evidence>
<evidence type="ECO:0000256" key="9">
    <source>
        <dbReference type="ARBA" id="ARBA00022786"/>
    </source>
</evidence>
<name>A0AAW1N914_SAPOF</name>
<gene>
    <name evidence="18" type="ORF">RND81_01G071000</name>
</gene>
<feature type="transmembrane region" description="Helical" evidence="16">
    <location>
        <begin position="27"/>
        <end position="49"/>
    </location>
</feature>
<dbReference type="Gene3D" id="3.30.40.10">
    <property type="entry name" value="Zinc/RING finger domain, C3HC4 (zinc finger)"/>
    <property type="match status" value="1"/>
</dbReference>
<feature type="region of interest" description="Disordered" evidence="15">
    <location>
        <begin position="228"/>
        <end position="249"/>
    </location>
</feature>
<feature type="region of interest" description="Disordered" evidence="15">
    <location>
        <begin position="161"/>
        <end position="207"/>
    </location>
</feature>
<keyword evidence="9" id="KW-0833">Ubl conjugation pathway</keyword>
<dbReference type="GO" id="GO:0061630">
    <property type="term" value="F:ubiquitin protein ligase activity"/>
    <property type="evidence" value="ECO:0007669"/>
    <property type="project" value="UniProtKB-EC"/>
</dbReference>
<accession>A0AAW1N914</accession>
<evidence type="ECO:0000256" key="13">
    <source>
        <dbReference type="ARBA" id="ARBA00024209"/>
    </source>
</evidence>
<evidence type="ECO:0000256" key="14">
    <source>
        <dbReference type="PROSITE-ProRule" id="PRU00175"/>
    </source>
</evidence>
<evidence type="ECO:0000256" key="12">
    <source>
        <dbReference type="ARBA" id="ARBA00023136"/>
    </source>
</evidence>
<protein>
    <recommendedName>
        <fullName evidence="4">RING-type E3 ubiquitin transferase</fullName>
        <ecNumber evidence="4">2.3.2.27</ecNumber>
    </recommendedName>
</protein>
<evidence type="ECO:0000256" key="4">
    <source>
        <dbReference type="ARBA" id="ARBA00012483"/>
    </source>
</evidence>
<proteinExistence type="inferred from homology"/>
<dbReference type="SMART" id="SM00184">
    <property type="entry name" value="RING"/>
    <property type="match status" value="1"/>
</dbReference>
<dbReference type="InterPro" id="IPR013083">
    <property type="entry name" value="Znf_RING/FYVE/PHD"/>
</dbReference>
<keyword evidence="8 14" id="KW-0863">Zinc-finger</keyword>
<keyword evidence="10" id="KW-0862">Zinc</keyword>
<dbReference type="GO" id="GO:0016020">
    <property type="term" value="C:membrane"/>
    <property type="evidence" value="ECO:0007669"/>
    <property type="project" value="UniProtKB-SubCell"/>
</dbReference>
<comment type="pathway">
    <text evidence="3">Protein modification; protein ubiquitination.</text>
</comment>
<dbReference type="PROSITE" id="PS50089">
    <property type="entry name" value="ZF_RING_2"/>
    <property type="match status" value="1"/>
</dbReference>
<dbReference type="GO" id="GO:0016567">
    <property type="term" value="P:protein ubiquitination"/>
    <property type="evidence" value="ECO:0007669"/>
    <property type="project" value="InterPro"/>
</dbReference>
<dbReference type="GO" id="GO:0008270">
    <property type="term" value="F:zinc ion binding"/>
    <property type="evidence" value="ECO:0007669"/>
    <property type="project" value="UniProtKB-KW"/>
</dbReference>
<dbReference type="InterPro" id="IPR044600">
    <property type="entry name" value="ATL1/ATL16-like"/>
</dbReference>
<comment type="similarity">
    <text evidence="13">Belongs to the RING-type zinc finger family. ATL subfamily.</text>
</comment>
<evidence type="ECO:0000259" key="17">
    <source>
        <dbReference type="PROSITE" id="PS50089"/>
    </source>
</evidence>
<keyword evidence="12 16" id="KW-0472">Membrane</keyword>
<dbReference type="EC" id="2.3.2.27" evidence="4"/>
<evidence type="ECO:0000256" key="3">
    <source>
        <dbReference type="ARBA" id="ARBA00004906"/>
    </source>
</evidence>
<dbReference type="PANTHER" id="PTHR46913:SF1">
    <property type="entry name" value="RING-H2 FINGER PROTEIN ATL16"/>
    <property type="match status" value="1"/>
</dbReference>
<reference evidence="18" key="1">
    <citation type="submission" date="2024-03" db="EMBL/GenBank/DDBJ databases">
        <title>WGS assembly of Saponaria officinalis var. Norfolk2.</title>
        <authorList>
            <person name="Jenkins J."/>
            <person name="Shu S."/>
            <person name="Grimwood J."/>
            <person name="Barry K."/>
            <person name="Goodstein D."/>
            <person name="Schmutz J."/>
            <person name="Leebens-Mack J."/>
            <person name="Osbourn A."/>
        </authorList>
    </citation>
    <scope>NUCLEOTIDE SEQUENCE [LARGE SCALE GENOMIC DNA]</scope>
    <source>
        <strain evidence="18">JIC</strain>
    </source>
</reference>
<keyword evidence="5" id="KW-0808">Transferase</keyword>
<organism evidence="18 19">
    <name type="scientific">Saponaria officinalis</name>
    <name type="common">Common soapwort</name>
    <name type="synonym">Lychnis saponaria</name>
    <dbReference type="NCBI Taxonomy" id="3572"/>
    <lineage>
        <taxon>Eukaryota</taxon>
        <taxon>Viridiplantae</taxon>
        <taxon>Streptophyta</taxon>
        <taxon>Embryophyta</taxon>
        <taxon>Tracheophyta</taxon>
        <taxon>Spermatophyta</taxon>
        <taxon>Magnoliopsida</taxon>
        <taxon>eudicotyledons</taxon>
        <taxon>Gunneridae</taxon>
        <taxon>Pentapetalae</taxon>
        <taxon>Caryophyllales</taxon>
        <taxon>Caryophyllaceae</taxon>
        <taxon>Caryophylleae</taxon>
        <taxon>Saponaria</taxon>
    </lineage>
</organism>
<dbReference type="EMBL" id="JBDFQZ010000001">
    <property type="protein sequence ID" value="KAK9756066.1"/>
    <property type="molecule type" value="Genomic_DNA"/>
</dbReference>
<dbReference type="Proteomes" id="UP001443914">
    <property type="component" value="Unassembled WGS sequence"/>
</dbReference>
<dbReference type="CDD" id="cd16461">
    <property type="entry name" value="RING-H2_EL5-like"/>
    <property type="match status" value="1"/>
</dbReference>
<comment type="catalytic activity">
    <reaction evidence="1">
        <text>S-ubiquitinyl-[E2 ubiquitin-conjugating enzyme]-L-cysteine + [acceptor protein]-L-lysine = [E2 ubiquitin-conjugating enzyme]-L-cysteine + N(6)-ubiquitinyl-[acceptor protein]-L-lysine.</text>
        <dbReference type="EC" id="2.3.2.27"/>
    </reaction>
</comment>
<dbReference type="PANTHER" id="PTHR46913">
    <property type="entry name" value="RING-H2 FINGER PROTEIN ATL16"/>
    <property type="match status" value="1"/>
</dbReference>
<keyword evidence="7" id="KW-0479">Metal-binding</keyword>
<comment type="caution">
    <text evidence="18">The sequence shown here is derived from an EMBL/GenBank/DDBJ whole genome shotgun (WGS) entry which is preliminary data.</text>
</comment>
<comment type="subcellular location">
    <subcellularLocation>
        <location evidence="2">Membrane</location>
        <topology evidence="2">Single-pass membrane protein</topology>
    </subcellularLocation>
</comment>
<evidence type="ECO:0000256" key="5">
    <source>
        <dbReference type="ARBA" id="ARBA00022679"/>
    </source>
</evidence>
<feature type="compositionally biased region" description="Low complexity" evidence="15">
    <location>
        <begin position="230"/>
        <end position="247"/>
    </location>
</feature>
<evidence type="ECO:0000256" key="7">
    <source>
        <dbReference type="ARBA" id="ARBA00022723"/>
    </source>
</evidence>
<evidence type="ECO:0000256" key="16">
    <source>
        <dbReference type="SAM" id="Phobius"/>
    </source>
</evidence>
<sequence>MGDLIKNMSPPSMGEINSESASISAKVIVISMIVLFFVLAFCFFLSLYAKWYWSRNEDPSIVSWRRQAFRNRTTAQAGARRRGLDRAALQSIPVLMYDPKDFIKEGLECSVCISEITKGENIRLLPKCNHGFHVECIDMWLKSHSTCPLCRNSINSSQNQSVIMSGTDSNNRELGNVSDSNSDSDSDLNSDHEHSSRSRVSNVNSGDAPSIPTNVLFFGNEVRVRSLRENTSNTVTPTSTSTASSSNQREELVIEIPRDLCNDCSSTPSSRAEFIEEAKTPTVSRLRSLKRLLSRGKMVPSWVNGSSSTDIESV</sequence>
<keyword evidence="11 16" id="KW-1133">Transmembrane helix</keyword>
<dbReference type="Pfam" id="PF13639">
    <property type="entry name" value="zf-RING_2"/>
    <property type="match status" value="1"/>
</dbReference>
<dbReference type="FunFam" id="3.30.40.10:FF:000475">
    <property type="entry name" value="RING-H2 finger protein ATL3"/>
    <property type="match status" value="1"/>
</dbReference>
<evidence type="ECO:0000256" key="2">
    <source>
        <dbReference type="ARBA" id="ARBA00004167"/>
    </source>
</evidence>
<evidence type="ECO:0000256" key="8">
    <source>
        <dbReference type="ARBA" id="ARBA00022771"/>
    </source>
</evidence>